<name>A0ACB8FX56_9SAUR</name>
<reference evidence="1" key="1">
    <citation type="submission" date="2021-08" db="EMBL/GenBank/DDBJ databases">
        <title>The first chromosome-level gecko genome reveals the dynamic sex chromosomes of Neotropical dwarf geckos (Sphaerodactylidae: Sphaerodactylus).</title>
        <authorList>
            <person name="Pinto B.J."/>
            <person name="Keating S.E."/>
            <person name="Gamble T."/>
        </authorList>
    </citation>
    <scope>NUCLEOTIDE SEQUENCE</scope>
    <source>
        <strain evidence="1">TG3544</strain>
    </source>
</reference>
<accession>A0ACB8FX56</accession>
<evidence type="ECO:0000313" key="1">
    <source>
        <dbReference type="EMBL" id="KAH8011701.1"/>
    </source>
</evidence>
<organism evidence="1 2">
    <name type="scientific">Sphaerodactylus townsendi</name>
    <dbReference type="NCBI Taxonomy" id="933632"/>
    <lineage>
        <taxon>Eukaryota</taxon>
        <taxon>Metazoa</taxon>
        <taxon>Chordata</taxon>
        <taxon>Craniata</taxon>
        <taxon>Vertebrata</taxon>
        <taxon>Euteleostomi</taxon>
        <taxon>Lepidosauria</taxon>
        <taxon>Squamata</taxon>
        <taxon>Bifurcata</taxon>
        <taxon>Gekkota</taxon>
        <taxon>Sphaerodactylidae</taxon>
        <taxon>Sphaerodactylus</taxon>
    </lineage>
</organism>
<keyword evidence="2" id="KW-1185">Reference proteome</keyword>
<sequence>MPTVSISCAAPCKLLAEEQKKHESKAFCRYYANCPLTARIQLSHQKSSTRFCRSVVKRRLEQLRPHAPFAPPLSPAQHFRSEQLLGNAPPHFRPGPVAVQRPAEKEGKMLSVPGSASGPPPGFEAGSGAGSGSDFLTRYRLVSAKLRRRFLRKPNVSEAAEQFSALARELRAQESLPYAAWCQLAVARCAQSLGHAAGEAAALGEAARLWLRQERELRLRQGPGLGLAEHLPAAQSCVAFGARLRLELGQPALAAGLWLELGDELRAASEPGQAVPALLRAADLLAAAHLPLEAVRCLRDVASCLLLCRDHDGALAALTQAQVLAQGGSAPPGATSASSSSSSPASLPPGAFLDELLQCEVTRVLLLLLLQPPPSKLLPEHAQTLEKYSWEALDASPGYLPPELFLLLQSAVMACQEKDLEALKVLQKELWPLLTAEQNHLFHLVLQEMITPSGQGF</sequence>
<proteinExistence type="predicted"/>
<dbReference type="EMBL" id="CM037626">
    <property type="protein sequence ID" value="KAH8011701.1"/>
    <property type="molecule type" value="Genomic_DNA"/>
</dbReference>
<comment type="caution">
    <text evidence="1">The sequence shown here is derived from an EMBL/GenBank/DDBJ whole genome shotgun (WGS) entry which is preliminary data.</text>
</comment>
<dbReference type="Proteomes" id="UP000827872">
    <property type="component" value="Linkage Group LG13"/>
</dbReference>
<gene>
    <name evidence="1" type="ORF">K3G42_005965</name>
</gene>
<evidence type="ECO:0000313" key="2">
    <source>
        <dbReference type="Proteomes" id="UP000827872"/>
    </source>
</evidence>
<protein>
    <submittedName>
        <fullName evidence="1">Uncharacterized protein</fullName>
    </submittedName>
</protein>